<evidence type="ECO:0000256" key="7">
    <source>
        <dbReference type="ARBA" id="ARBA00022989"/>
    </source>
</evidence>
<keyword evidence="4" id="KW-1003">Cell membrane</keyword>
<dbReference type="RefSeq" id="WP_054839312.1">
    <property type="nucleotide sequence ID" value="NZ_BBBY01000074.1"/>
</dbReference>
<keyword evidence="8 9" id="KW-0472">Membrane</keyword>
<dbReference type="GO" id="GO:0055085">
    <property type="term" value="P:transmembrane transport"/>
    <property type="evidence" value="ECO:0007669"/>
    <property type="project" value="InterPro"/>
</dbReference>
<dbReference type="AlphaFoldDB" id="A0A6A9QQM9"/>
<keyword evidence="3 9" id="KW-0813">Transport</keyword>
<keyword evidence="5" id="KW-0762">Sugar transport</keyword>
<evidence type="ECO:0000256" key="4">
    <source>
        <dbReference type="ARBA" id="ARBA00022475"/>
    </source>
</evidence>
<keyword evidence="6 9" id="KW-0812">Transmembrane</keyword>
<feature type="transmembrane region" description="Helical" evidence="9">
    <location>
        <begin position="6"/>
        <end position="28"/>
    </location>
</feature>
<organism evidence="11 12">
    <name type="scientific">Sulfuracidifex metallicus DSM 6482 = JCM 9184</name>
    <dbReference type="NCBI Taxonomy" id="523847"/>
    <lineage>
        <taxon>Archaea</taxon>
        <taxon>Thermoproteota</taxon>
        <taxon>Thermoprotei</taxon>
        <taxon>Sulfolobales</taxon>
        <taxon>Sulfolobaceae</taxon>
        <taxon>Sulfuracidifex</taxon>
    </lineage>
</organism>
<feature type="transmembrane region" description="Helical" evidence="9">
    <location>
        <begin position="145"/>
        <end position="163"/>
    </location>
</feature>
<evidence type="ECO:0000259" key="10">
    <source>
        <dbReference type="PROSITE" id="PS50928"/>
    </source>
</evidence>
<accession>A0A6A9QQM9</accession>
<dbReference type="OrthoDB" id="57451at2157"/>
<dbReference type="PANTHER" id="PTHR32243">
    <property type="entry name" value="MALTOSE TRANSPORT SYSTEM PERMEASE-RELATED"/>
    <property type="match status" value="1"/>
</dbReference>
<dbReference type="Proteomes" id="UP000470772">
    <property type="component" value="Unassembled WGS sequence"/>
</dbReference>
<reference evidence="11 12" key="1">
    <citation type="submission" date="2019-10" db="EMBL/GenBank/DDBJ databases">
        <title>Sequencing and Assembly of Multiple Reported Metal-Biooxidizing Members of the Extremely Thermoacidophilic Archaeal Family Sulfolobaceae.</title>
        <authorList>
            <person name="Counts J.A."/>
            <person name="Kelly R.M."/>
        </authorList>
    </citation>
    <scope>NUCLEOTIDE SEQUENCE [LARGE SCALE GENOMIC DNA]</scope>
    <source>
        <strain evidence="11 12">DSM 6482</strain>
    </source>
</reference>
<feature type="transmembrane region" description="Helical" evidence="9">
    <location>
        <begin position="235"/>
        <end position="255"/>
    </location>
</feature>
<comment type="similarity">
    <text evidence="2">Belongs to the binding-protein-dependent transport system permease family. MalFG subfamily.</text>
</comment>
<comment type="subcellular location">
    <subcellularLocation>
        <location evidence="1 9">Cell membrane</location>
        <topology evidence="1 9">Multi-pass membrane protein</topology>
    </subcellularLocation>
</comment>
<dbReference type="Gene3D" id="1.10.3720.10">
    <property type="entry name" value="MetI-like"/>
    <property type="match status" value="1"/>
</dbReference>
<comment type="caution">
    <text evidence="11">The sequence shown here is derived from an EMBL/GenBank/DDBJ whole genome shotgun (WGS) entry which is preliminary data.</text>
</comment>
<evidence type="ECO:0000313" key="11">
    <source>
        <dbReference type="EMBL" id="MUN29605.1"/>
    </source>
</evidence>
<dbReference type="PROSITE" id="PS50928">
    <property type="entry name" value="ABC_TM1"/>
    <property type="match status" value="1"/>
</dbReference>
<dbReference type="InterPro" id="IPR050901">
    <property type="entry name" value="BP-dep_ABC_trans_perm"/>
</dbReference>
<dbReference type="Pfam" id="PF00528">
    <property type="entry name" value="BPD_transp_1"/>
    <property type="match status" value="1"/>
</dbReference>
<keyword evidence="12" id="KW-1185">Reference proteome</keyword>
<gene>
    <name evidence="11" type="ORF">GC250_09175</name>
</gene>
<evidence type="ECO:0000256" key="1">
    <source>
        <dbReference type="ARBA" id="ARBA00004651"/>
    </source>
</evidence>
<sequence length="270" mass="29819">MKAGKILTYVGATIFTLYFLVPLYLLFLIAFSPAKFTLEALYPSLILKQFTLNNLIYAFTQYDFISPFLKSFFVASLVGILAIVLGVPAGYGLSRLPSRLAYGIIVLLLITNMVPGLIVAIPISVEFIKLHLFDSIPGLALVQELVTLPLAVFILQGTFSAVPREIEYQAKMDGASTFSFLTDVLMPVALPGIVTAFLISWMFSWDEFTYAILLSPIHPTLPVEIYLNIERGNELAAVAFSLVFTIPVIVLTLILQKYLKGEYLAGGVKY</sequence>
<keyword evidence="7 9" id="KW-1133">Transmembrane helix</keyword>
<dbReference type="GO" id="GO:0005886">
    <property type="term" value="C:plasma membrane"/>
    <property type="evidence" value="ECO:0007669"/>
    <property type="project" value="UniProtKB-SubCell"/>
</dbReference>
<dbReference type="CDD" id="cd06261">
    <property type="entry name" value="TM_PBP2"/>
    <property type="match status" value="1"/>
</dbReference>
<evidence type="ECO:0000256" key="9">
    <source>
        <dbReference type="RuleBase" id="RU363032"/>
    </source>
</evidence>
<dbReference type="EMBL" id="WGGD01000005">
    <property type="protein sequence ID" value="MUN29605.1"/>
    <property type="molecule type" value="Genomic_DNA"/>
</dbReference>
<protein>
    <submittedName>
        <fullName evidence="11">ABC transporter permease subunit</fullName>
    </submittedName>
</protein>
<feature type="transmembrane region" description="Helical" evidence="9">
    <location>
        <begin position="100"/>
        <end position="125"/>
    </location>
</feature>
<evidence type="ECO:0000256" key="5">
    <source>
        <dbReference type="ARBA" id="ARBA00022597"/>
    </source>
</evidence>
<name>A0A6A9QQM9_SULME</name>
<feature type="transmembrane region" description="Helical" evidence="9">
    <location>
        <begin position="184"/>
        <end position="203"/>
    </location>
</feature>
<evidence type="ECO:0000256" key="2">
    <source>
        <dbReference type="ARBA" id="ARBA00009047"/>
    </source>
</evidence>
<dbReference type="InterPro" id="IPR000515">
    <property type="entry name" value="MetI-like"/>
</dbReference>
<dbReference type="PANTHER" id="PTHR32243:SF50">
    <property type="entry name" value="MALTOSE_MALTODEXTRIN TRANSPORT SYSTEM PERMEASE PROTEIN MALG"/>
    <property type="match status" value="1"/>
</dbReference>
<evidence type="ECO:0000256" key="8">
    <source>
        <dbReference type="ARBA" id="ARBA00023136"/>
    </source>
</evidence>
<evidence type="ECO:0000256" key="6">
    <source>
        <dbReference type="ARBA" id="ARBA00022692"/>
    </source>
</evidence>
<evidence type="ECO:0000256" key="3">
    <source>
        <dbReference type="ARBA" id="ARBA00022448"/>
    </source>
</evidence>
<feature type="transmembrane region" description="Helical" evidence="9">
    <location>
        <begin position="72"/>
        <end position="93"/>
    </location>
</feature>
<dbReference type="InterPro" id="IPR035906">
    <property type="entry name" value="MetI-like_sf"/>
</dbReference>
<evidence type="ECO:0000313" key="12">
    <source>
        <dbReference type="Proteomes" id="UP000470772"/>
    </source>
</evidence>
<dbReference type="SUPFAM" id="SSF161098">
    <property type="entry name" value="MetI-like"/>
    <property type="match status" value="1"/>
</dbReference>
<feature type="domain" description="ABC transmembrane type-1" evidence="10">
    <location>
        <begin position="68"/>
        <end position="255"/>
    </location>
</feature>
<proteinExistence type="inferred from homology"/>